<protein>
    <recommendedName>
        <fullName evidence="3">Fumarylacetoacetase-like C-terminal domain-containing protein</fullName>
    </recommendedName>
</protein>
<evidence type="ECO:0000256" key="2">
    <source>
        <dbReference type="ARBA" id="ARBA00022723"/>
    </source>
</evidence>
<proteinExistence type="inferred from homology"/>
<organism evidence="4 5">
    <name type="scientific">Gibberella intermedia</name>
    <name type="common">Bulb rot disease fungus</name>
    <name type="synonym">Fusarium proliferatum</name>
    <dbReference type="NCBI Taxonomy" id="948311"/>
    <lineage>
        <taxon>Eukaryota</taxon>
        <taxon>Fungi</taxon>
        <taxon>Dikarya</taxon>
        <taxon>Ascomycota</taxon>
        <taxon>Pezizomycotina</taxon>
        <taxon>Sordariomycetes</taxon>
        <taxon>Hypocreomycetidae</taxon>
        <taxon>Hypocreales</taxon>
        <taxon>Nectriaceae</taxon>
        <taxon>Fusarium</taxon>
        <taxon>Fusarium fujikuroi species complex</taxon>
    </lineage>
</organism>
<feature type="domain" description="Fumarylacetoacetase-like C-terminal" evidence="3">
    <location>
        <begin position="72"/>
        <end position="297"/>
    </location>
</feature>
<dbReference type="PANTHER" id="PTHR11820">
    <property type="entry name" value="ACYLPYRUVASE"/>
    <property type="match status" value="1"/>
</dbReference>
<reference evidence="4 5" key="1">
    <citation type="submission" date="2017-12" db="EMBL/GenBank/DDBJ databases">
        <title>Genome sequence of the mycotoxigenic crop pathogen Fusarium proliferatum, strain ITEM 2341 from Date Palm.</title>
        <authorList>
            <person name="Almiman B.F."/>
            <person name="Shittu T.A."/>
            <person name="Muthumeenakshi S."/>
            <person name="Baroncelli R."/>
            <person name="Sreenivasaprasada S."/>
        </authorList>
    </citation>
    <scope>NUCLEOTIDE SEQUENCE [LARGE SCALE GENOMIC DNA]</scope>
    <source>
        <strain evidence="4 5">ITEM 2341</strain>
    </source>
</reference>
<dbReference type="GO" id="GO:0046872">
    <property type="term" value="F:metal ion binding"/>
    <property type="evidence" value="ECO:0007669"/>
    <property type="project" value="UniProtKB-KW"/>
</dbReference>
<dbReference type="AlphaFoldDB" id="A0A365NLM0"/>
<accession>A0A365NLM0</accession>
<dbReference type="InterPro" id="IPR011234">
    <property type="entry name" value="Fumarylacetoacetase-like_C"/>
</dbReference>
<evidence type="ECO:0000259" key="3">
    <source>
        <dbReference type="Pfam" id="PF01557"/>
    </source>
</evidence>
<dbReference type="PANTHER" id="PTHR11820:SF86">
    <property type="entry name" value="FUMARYLACETOACETATE HYDROLASE FAMILY PROTEIN (AFU_ORTHOLOGUE AFUA_7G07000)"/>
    <property type="match status" value="1"/>
</dbReference>
<evidence type="ECO:0000313" key="5">
    <source>
        <dbReference type="Proteomes" id="UP000251714"/>
    </source>
</evidence>
<dbReference type="EMBL" id="PKMI01000001">
    <property type="protein sequence ID" value="RBA21731.1"/>
    <property type="molecule type" value="Genomic_DNA"/>
</dbReference>
<dbReference type="Pfam" id="PF01557">
    <property type="entry name" value="FAA_hydrolase"/>
    <property type="match status" value="1"/>
</dbReference>
<dbReference type="InterPro" id="IPR036663">
    <property type="entry name" value="Fumarylacetoacetase_C_sf"/>
</dbReference>
<evidence type="ECO:0000256" key="1">
    <source>
        <dbReference type="ARBA" id="ARBA00010211"/>
    </source>
</evidence>
<sequence length="300" mass="32324">MANFSVLIKFESEEDGEIYFADLGSDAQGPPALGTKVAAVKSLQGLTDKREPKTVTIRRLLAPLPRDDLPLYCVGLNYRSHAKEASLTLTSVPPLWTKPAASLANPDEDIPLNDFCAKSLPDYEGELVFVTSKQCRDISPKEAKDYILGYTIGNDISCRMYQLPKHSAGQFFFAKAFDKFAPVGPALISPAVFGDGSGFSIEAKVNGEVRQVAEFKKDMVFSPEQILSHMSQGTSALLMNGINADRLGTGTTIPAGTAVMTGTPAGVGAFHSPKVFLKDGDVLEVTMARVGTLRNVIKFE</sequence>
<comment type="similarity">
    <text evidence="1">Belongs to the FAH family.</text>
</comment>
<evidence type="ECO:0000313" key="4">
    <source>
        <dbReference type="EMBL" id="RBA21731.1"/>
    </source>
</evidence>
<dbReference type="Proteomes" id="UP000251714">
    <property type="component" value="Unassembled WGS sequence"/>
</dbReference>
<name>A0A365NLM0_GIBIN</name>
<dbReference type="Gene3D" id="3.90.850.10">
    <property type="entry name" value="Fumarylacetoacetase-like, C-terminal domain"/>
    <property type="match status" value="1"/>
</dbReference>
<keyword evidence="2" id="KW-0479">Metal-binding</keyword>
<comment type="caution">
    <text evidence="4">The sequence shown here is derived from an EMBL/GenBank/DDBJ whole genome shotgun (WGS) entry which is preliminary data.</text>
</comment>
<dbReference type="SUPFAM" id="SSF56529">
    <property type="entry name" value="FAH"/>
    <property type="match status" value="1"/>
</dbReference>
<dbReference type="GO" id="GO:0018773">
    <property type="term" value="F:acetylpyruvate hydrolase activity"/>
    <property type="evidence" value="ECO:0007669"/>
    <property type="project" value="TreeGrafter"/>
</dbReference>
<gene>
    <name evidence="4" type="ORF">FPRO05_00080</name>
</gene>